<organism evidence="4 5">
    <name type="scientific">Heracleum sosnowskyi</name>
    <dbReference type="NCBI Taxonomy" id="360622"/>
    <lineage>
        <taxon>Eukaryota</taxon>
        <taxon>Viridiplantae</taxon>
        <taxon>Streptophyta</taxon>
        <taxon>Embryophyta</taxon>
        <taxon>Tracheophyta</taxon>
        <taxon>Spermatophyta</taxon>
        <taxon>Magnoliopsida</taxon>
        <taxon>eudicotyledons</taxon>
        <taxon>Gunneridae</taxon>
        <taxon>Pentapetalae</taxon>
        <taxon>asterids</taxon>
        <taxon>campanulids</taxon>
        <taxon>Apiales</taxon>
        <taxon>Apiaceae</taxon>
        <taxon>Apioideae</taxon>
        <taxon>apioid superclade</taxon>
        <taxon>Tordylieae</taxon>
        <taxon>Tordyliinae</taxon>
        <taxon>Heracleum</taxon>
    </lineage>
</organism>
<evidence type="ECO:0000313" key="5">
    <source>
        <dbReference type="Proteomes" id="UP001237642"/>
    </source>
</evidence>
<dbReference type="PANTHER" id="PTHR47972:SF39">
    <property type="entry name" value="KINESIN-LIKE PROTEIN KIN-14I"/>
    <property type="match status" value="1"/>
</dbReference>
<reference evidence="4" key="2">
    <citation type="submission" date="2023-05" db="EMBL/GenBank/DDBJ databases">
        <authorList>
            <person name="Schelkunov M.I."/>
        </authorList>
    </citation>
    <scope>NUCLEOTIDE SEQUENCE</scope>
    <source>
        <strain evidence="4">Hsosn_3</strain>
        <tissue evidence="4">Leaf</tissue>
    </source>
</reference>
<comment type="caution">
    <text evidence="2">Lacks conserved residue(s) required for the propagation of feature annotation.</text>
</comment>
<dbReference type="InterPro" id="IPR001752">
    <property type="entry name" value="Kinesin_motor_dom"/>
</dbReference>
<keyword evidence="5" id="KW-1185">Reference proteome</keyword>
<reference evidence="4" key="1">
    <citation type="submission" date="2023-02" db="EMBL/GenBank/DDBJ databases">
        <title>Genome of toxic invasive species Heracleum sosnowskyi carries increased number of genes despite the absence of recent whole-genome duplications.</title>
        <authorList>
            <person name="Schelkunov M."/>
            <person name="Shtratnikova V."/>
            <person name="Makarenko M."/>
            <person name="Klepikova A."/>
            <person name="Omelchenko D."/>
            <person name="Novikova G."/>
            <person name="Obukhova E."/>
            <person name="Bogdanov V."/>
            <person name="Penin A."/>
            <person name="Logacheva M."/>
        </authorList>
    </citation>
    <scope>NUCLEOTIDE SEQUENCE</scope>
    <source>
        <strain evidence="4">Hsosn_3</strain>
        <tissue evidence="4">Leaf</tissue>
    </source>
</reference>
<dbReference type="PANTHER" id="PTHR47972">
    <property type="entry name" value="KINESIN-LIKE PROTEIN KLP-3"/>
    <property type="match status" value="1"/>
</dbReference>
<protein>
    <recommendedName>
        <fullName evidence="3">Kinesin motor domain-containing protein</fullName>
    </recommendedName>
</protein>
<dbReference type="GO" id="GO:0007018">
    <property type="term" value="P:microtubule-based movement"/>
    <property type="evidence" value="ECO:0007669"/>
    <property type="project" value="InterPro"/>
</dbReference>
<dbReference type="AlphaFoldDB" id="A0AAD8M867"/>
<dbReference type="PROSITE" id="PS50067">
    <property type="entry name" value="KINESIN_MOTOR_2"/>
    <property type="match status" value="1"/>
</dbReference>
<dbReference type="InterPro" id="IPR027417">
    <property type="entry name" value="P-loop_NTPase"/>
</dbReference>
<sequence length="147" mass="16191">MTGPKDLTEDTLGVNYRALSDLFLLAEKRKDTFQYDVSVQMIEIYNEQVRDLLVADGFSKRLEIRNSSQTGLNVPDASLLHVTKPSDVIDLMNVGQRNRAVGATALNDRSSRSHSCLTVHVQGKDLTSGSVLRGCDVIASLLVKLFP</sequence>
<proteinExistence type="inferred from homology"/>
<evidence type="ECO:0000256" key="1">
    <source>
        <dbReference type="ARBA" id="ARBA00023175"/>
    </source>
</evidence>
<dbReference type="GO" id="GO:0015630">
    <property type="term" value="C:microtubule cytoskeleton"/>
    <property type="evidence" value="ECO:0007669"/>
    <property type="project" value="TreeGrafter"/>
</dbReference>
<dbReference type="InterPro" id="IPR027640">
    <property type="entry name" value="Kinesin-like_fam"/>
</dbReference>
<dbReference type="GO" id="GO:0003777">
    <property type="term" value="F:microtubule motor activity"/>
    <property type="evidence" value="ECO:0007669"/>
    <property type="project" value="InterPro"/>
</dbReference>
<dbReference type="GO" id="GO:0008017">
    <property type="term" value="F:microtubule binding"/>
    <property type="evidence" value="ECO:0007669"/>
    <property type="project" value="InterPro"/>
</dbReference>
<name>A0AAD8M867_9APIA</name>
<dbReference type="EMBL" id="JAUIZM010000009">
    <property type="protein sequence ID" value="KAK1365715.1"/>
    <property type="molecule type" value="Genomic_DNA"/>
</dbReference>
<dbReference type="SUPFAM" id="SSF52540">
    <property type="entry name" value="P-loop containing nucleoside triphosphate hydrolases"/>
    <property type="match status" value="1"/>
</dbReference>
<dbReference type="Pfam" id="PF00225">
    <property type="entry name" value="Kinesin"/>
    <property type="match status" value="1"/>
</dbReference>
<evidence type="ECO:0000256" key="2">
    <source>
        <dbReference type="PROSITE-ProRule" id="PRU00283"/>
    </source>
</evidence>
<dbReference type="Proteomes" id="UP001237642">
    <property type="component" value="Unassembled WGS sequence"/>
</dbReference>
<evidence type="ECO:0000313" key="4">
    <source>
        <dbReference type="EMBL" id="KAK1365715.1"/>
    </source>
</evidence>
<dbReference type="GO" id="GO:0005524">
    <property type="term" value="F:ATP binding"/>
    <property type="evidence" value="ECO:0007669"/>
    <property type="project" value="InterPro"/>
</dbReference>
<gene>
    <name evidence="4" type="ORF">POM88_041276</name>
</gene>
<comment type="caution">
    <text evidence="4">The sequence shown here is derived from an EMBL/GenBank/DDBJ whole genome shotgun (WGS) entry which is preliminary data.</text>
</comment>
<feature type="domain" description="Kinesin motor" evidence="3">
    <location>
        <begin position="1"/>
        <end position="147"/>
    </location>
</feature>
<dbReference type="Gene3D" id="3.40.850.10">
    <property type="entry name" value="Kinesin motor domain"/>
    <property type="match status" value="1"/>
</dbReference>
<dbReference type="SMART" id="SM00129">
    <property type="entry name" value="KISc"/>
    <property type="match status" value="1"/>
</dbReference>
<evidence type="ECO:0000259" key="3">
    <source>
        <dbReference type="PROSITE" id="PS50067"/>
    </source>
</evidence>
<keyword evidence="1" id="KW-0505">Motor protein</keyword>
<comment type="similarity">
    <text evidence="2">Belongs to the TRAFAC class myosin-kinesin ATPase superfamily. Kinesin family.</text>
</comment>
<accession>A0AAD8M867</accession>
<dbReference type="InterPro" id="IPR036961">
    <property type="entry name" value="Kinesin_motor_dom_sf"/>
</dbReference>